<organism evidence="15 16">
    <name type="scientific">Coptis chinensis</name>
    <dbReference type="NCBI Taxonomy" id="261450"/>
    <lineage>
        <taxon>Eukaryota</taxon>
        <taxon>Viridiplantae</taxon>
        <taxon>Streptophyta</taxon>
        <taxon>Embryophyta</taxon>
        <taxon>Tracheophyta</taxon>
        <taxon>Spermatophyta</taxon>
        <taxon>Magnoliopsida</taxon>
        <taxon>Ranunculales</taxon>
        <taxon>Ranunculaceae</taxon>
        <taxon>Coptidoideae</taxon>
        <taxon>Coptis</taxon>
    </lineage>
</organism>
<feature type="region of interest" description="Disordered" evidence="10">
    <location>
        <begin position="842"/>
        <end position="865"/>
    </location>
</feature>
<dbReference type="OrthoDB" id="2687058at2759"/>
<comment type="caution">
    <text evidence="15">The sequence shown here is derived from an EMBL/GenBank/DDBJ whole genome shotgun (WGS) entry which is preliminary data.</text>
</comment>
<evidence type="ECO:0000256" key="10">
    <source>
        <dbReference type="SAM" id="MobiDB-lite"/>
    </source>
</evidence>
<evidence type="ECO:0000259" key="14">
    <source>
        <dbReference type="Pfam" id="PF23259"/>
    </source>
</evidence>
<evidence type="ECO:0000256" key="1">
    <source>
        <dbReference type="ARBA" id="ARBA00004141"/>
    </source>
</evidence>
<dbReference type="Pfam" id="PF00999">
    <property type="entry name" value="Na_H_Exchanger"/>
    <property type="match status" value="1"/>
</dbReference>
<keyword evidence="8 11" id="KW-0472">Membrane</keyword>
<keyword evidence="2" id="KW-0813">Transport</keyword>
<dbReference type="EMBL" id="JADFTS010000001">
    <property type="protein sequence ID" value="KAF9624355.1"/>
    <property type="molecule type" value="Genomic_DNA"/>
</dbReference>
<sequence>MERVVDYRTRVINFHEAFNAAYIGDRDLEAITCFPPNIIPTNGIWQTDRVFEYALPTFTVQIVVTVCLSHFLHFFLKRLKQPRIISQIICGLLLGPTIMKLNEDVRKKVRPMLFPVRNITVLETMGNVGVLYYLFLVGLKTDLSIIKRTAVKATIIAVLYILFPFYIAYKVTKALGNITNPPSPPGDLISEMQNKERLVSQVLFLGTTFSVTAFPLISKILAEHKLLSTELGKLTISSAIIVDMCSWILLSFTIAIHHTSLFGENMEYKVNGTDIVQNTLSIAISGVIFILFCVFLLRPAVKWIIRRNADDNNIKDSYIWLILTGVMACAFITDVIGLHAVCGAFVFGLIIPKGPLASGLVEKLDEFVCEMLLPFFYVVSGLRTDLHAQKYKSGHWKHLIYIYIVNFTVKLLLVLPLAFYDRLQISEGAALGLLMNSKGLIQMVILNLAMDEQMLDQSAFAVMVLLTVLTTGIISPLVAYICKCSRGFITYRNRTFQRLAKSGVELRVVTCIHMPRQVPALINLLESSRPFSESKMGVFALHLVELTGHASAMLIEHKRTNSTPGVGALIRNKAQSDHIINAFKQYEHNSYGGAVYVQNVTAIAPYSSMHEDICTLAEAKHATFIILPFHKQQTVDGTMEVTNPAYREINQNVLVNAPCSVGILIDRGLAGKDNRISHDIMMLFFGGQDDREALAYARKVAGHQGVSLTVIRFLLGGNVQEARTNDHTALIVYTDIDKEKQRDEDCIRMFRIQTASDDSIKYVERIVNDWMETVEALRSLDSMYDLYIVGRGQNTTSSLTAGLTDRSDCPELGAMGDLLTSSGFGGNASILVVQQYAGAGTHREEGFSTPTGDQTDPVFTTKMSP</sequence>
<dbReference type="GO" id="GO:0006885">
    <property type="term" value="P:regulation of pH"/>
    <property type="evidence" value="ECO:0007669"/>
    <property type="project" value="TreeGrafter"/>
</dbReference>
<feature type="compositionally biased region" description="Polar residues" evidence="10">
    <location>
        <begin position="848"/>
        <end position="865"/>
    </location>
</feature>
<feature type="transmembrane region" description="Helical" evidence="11">
    <location>
        <begin position="119"/>
        <end position="139"/>
    </location>
</feature>
<dbReference type="Pfam" id="PF23256">
    <property type="entry name" value="CHX17_2nd"/>
    <property type="match status" value="1"/>
</dbReference>
<feature type="transmembrane region" description="Helical" evidence="11">
    <location>
        <begin position="202"/>
        <end position="222"/>
    </location>
</feature>
<keyword evidence="3" id="KW-0633">Potassium transport</keyword>
<dbReference type="PANTHER" id="PTHR32468:SF26">
    <property type="entry name" value="CATION_H(+) ANTIPORTER 15"/>
    <property type="match status" value="1"/>
</dbReference>
<dbReference type="GO" id="GO:0012505">
    <property type="term" value="C:endomembrane system"/>
    <property type="evidence" value="ECO:0007669"/>
    <property type="project" value="TreeGrafter"/>
</dbReference>
<dbReference type="InterPro" id="IPR050794">
    <property type="entry name" value="CPA2_transporter"/>
</dbReference>
<feature type="transmembrane region" description="Helical" evidence="11">
    <location>
        <begin position="460"/>
        <end position="481"/>
    </location>
</feature>
<evidence type="ECO:0000313" key="16">
    <source>
        <dbReference type="Proteomes" id="UP000631114"/>
    </source>
</evidence>
<comment type="similarity">
    <text evidence="9">Belongs to the monovalent cation:proton antiporter 2 (CPA2) transporter (TC 2.A.37) family. CHX (TC 2.A.37.4) subfamily.</text>
</comment>
<dbReference type="Pfam" id="PF23259">
    <property type="entry name" value="CHX17_C"/>
    <property type="match status" value="1"/>
</dbReference>
<feature type="domain" description="Cation/H(+) antiporter central" evidence="13">
    <location>
        <begin position="536"/>
        <end position="672"/>
    </location>
</feature>
<feature type="transmembrane region" description="Helical" evidence="11">
    <location>
        <begin position="53"/>
        <end position="76"/>
    </location>
</feature>
<evidence type="ECO:0000259" key="12">
    <source>
        <dbReference type="Pfam" id="PF00999"/>
    </source>
</evidence>
<dbReference type="InterPro" id="IPR057291">
    <property type="entry name" value="CHX17_2nd"/>
</dbReference>
<dbReference type="InterPro" id="IPR006153">
    <property type="entry name" value="Cation/H_exchanger_TM"/>
</dbReference>
<feature type="transmembrane region" description="Helical" evidence="11">
    <location>
        <begin position="318"/>
        <end position="351"/>
    </location>
</feature>
<keyword evidence="7" id="KW-0406">Ion transport</keyword>
<evidence type="ECO:0000256" key="6">
    <source>
        <dbReference type="ARBA" id="ARBA00022989"/>
    </source>
</evidence>
<protein>
    <recommendedName>
        <fullName evidence="17">Cation/H+ exchanger domain-containing protein</fullName>
    </recommendedName>
</protein>
<evidence type="ECO:0000256" key="8">
    <source>
        <dbReference type="ARBA" id="ARBA00023136"/>
    </source>
</evidence>
<reference evidence="15 16" key="1">
    <citation type="submission" date="2020-10" db="EMBL/GenBank/DDBJ databases">
        <title>The Coptis chinensis genome and diversification of protoberbering-type alkaloids.</title>
        <authorList>
            <person name="Wang B."/>
            <person name="Shu S."/>
            <person name="Song C."/>
            <person name="Liu Y."/>
        </authorList>
    </citation>
    <scope>NUCLEOTIDE SEQUENCE [LARGE SCALE GENOMIC DNA]</scope>
    <source>
        <strain evidence="15">HL-2020</strain>
        <tissue evidence="15">Leaf</tissue>
    </source>
</reference>
<feature type="domain" description="Cation/H+ exchanger transmembrane" evidence="12">
    <location>
        <begin position="71"/>
        <end position="478"/>
    </location>
</feature>
<evidence type="ECO:0000259" key="13">
    <source>
        <dbReference type="Pfam" id="PF23256"/>
    </source>
</evidence>
<evidence type="ECO:0000256" key="11">
    <source>
        <dbReference type="SAM" id="Phobius"/>
    </source>
</evidence>
<dbReference type="PANTHER" id="PTHR32468">
    <property type="entry name" value="CATION/H + ANTIPORTER"/>
    <property type="match status" value="1"/>
</dbReference>
<evidence type="ECO:0000256" key="4">
    <source>
        <dbReference type="ARBA" id="ARBA00022692"/>
    </source>
</evidence>
<dbReference type="GO" id="GO:0006813">
    <property type="term" value="P:potassium ion transport"/>
    <property type="evidence" value="ECO:0007669"/>
    <property type="project" value="UniProtKB-KW"/>
</dbReference>
<dbReference type="Proteomes" id="UP000631114">
    <property type="component" value="Unassembled WGS sequence"/>
</dbReference>
<proteinExistence type="inferred from homology"/>
<dbReference type="InterPro" id="IPR057290">
    <property type="entry name" value="CHX17_C"/>
</dbReference>
<dbReference type="Gene3D" id="1.20.1530.20">
    <property type="match status" value="1"/>
</dbReference>
<evidence type="ECO:0000256" key="2">
    <source>
        <dbReference type="ARBA" id="ARBA00022448"/>
    </source>
</evidence>
<evidence type="ECO:0000256" key="5">
    <source>
        <dbReference type="ARBA" id="ARBA00022958"/>
    </source>
</evidence>
<keyword evidence="4 11" id="KW-0812">Transmembrane</keyword>
<evidence type="ECO:0000313" key="15">
    <source>
        <dbReference type="EMBL" id="KAF9624355.1"/>
    </source>
</evidence>
<feature type="transmembrane region" description="Helical" evidence="11">
    <location>
        <begin position="425"/>
        <end position="448"/>
    </location>
</feature>
<gene>
    <name evidence="15" type="ORF">IFM89_010381</name>
</gene>
<dbReference type="GO" id="GO:1902600">
    <property type="term" value="P:proton transmembrane transport"/>
    <property type="evidence" value="ECO:0007669"/>
    <property type="project" value="InterPro"/>
</dbReference>
<evidence type="ECO:0000256" key="9">
    <source>
        <dbReference type="ARBA" id="ARBA00038341"/>
    </source>
</evidence>
<keyword evidence="5" id="KW-0630">Potassium</keyword>
<dbReference type="AlphaFoldDB" id="A0A835M9K7"/>
<name>A0A835M9K7_9MAGN</name>
<dbReference type="GO" id="GO:0016020">
    <property type="term" value="C:membrane"/>
    <property type="evidence" value="ECO:0007669"/>
    <property type="project" value="UniProtKB-SubCell"/>
</dbReference>
<comment type="subcellular location">
    <subcellularLocation>
        <location evidence="1">Membrane</location>
        <topology evidence="1">Multi-pass membrane protein</topology>
    </subcellularLocation>
</comment>
<dbReference type="GO" id="GO:0015297">
    <property type="term" value="F:antiporter activity"/>
    <property type="evidence" value="ECO:0007669"/>
    <property type="project" value="InterPro"/>
</dbReference>
<feature type="transmembrane region" description="Helical" evidence="11">
    <location>
        <begin position="234"/>
        <end position="255"/>
    </location>
</feature>
<evidence type="ECO:0008006" key="17">
    <source>
        <dbReference type="Google" id="ProtNLM"/>
    </source>
</evidence>
<evidence type="ECO:0000256" key="3">
    <source>
        <dbReference type="ARBA" id="ARBA00022538"/>
    </source>
</evidence>
<keyword evidence="6 11" id="KW-1133">Transmembrane helix</keyword>
<accession>A0A835M9K7</accession>
<feature type="transmembrane region" description="Helical" evidence="11">
    <location>
        <begin position="275"/>
        <end position="297"/>
    </location>
</feature>
<evidence type="ECO:0000256" key="7">
    <source>
        <dbReference type="ARBA" id="ARBA00023065"/>
    </source>
</evidence>
<feature type="transmembrane region" description="Helical" evidence="11">
    <location>
        <begin position="151"/>
        <end position="169"/>
    </location>
</feature>
<feature type="domain" description="Cation/H(+) antiporter C-terminal" evidence="14">
    <location>
        <begin position="680"/>
        <end position="838"/>
    </location>
</feature>
<keyword evidence="16" id="KW-1185">Reference proteome</keyword>
<dbReference type="InterPro" id="IPR038770">
    <property type="entry name" value="Na+/solute_symporter_sf"/>
</dbReference>
<feature type="transmembrane region" description="Helical" evidence="11">
    <location>
        <begin position="400"/>
        <end position="419"/>
    </location>
</feature>